<dbReference type="AlphaFoldDB" id="A0A8H3CKU9"/>
<evidence type="ECO:0000313" key="3">
    <source>
        <dbReference type="Proteomes" id="UP000663888"/>
    </source>
</evidence>
<feature type="compositionally biased region" description="Low complexity" evidence="1">
    <location>
        <begin position="45"/>
        <end position="63"/>
    </location>
</feature>
<dbReference type="EMBL" id="CAJMWX010001451">
    <property type="protein sequence ID" value="CAE6489391.1"/>
    <property type="molecule type" value="Genomic_DNA"/>
</dbReference>
<dbReference type="Proteomes" id="UP000663888">
    <property type="component" value="Unassembled WGS sequence"/>
</dbReference>
<organism evidence="2 3">
    <name type="scientific">Rhizoctonia solani</name>
    <dbReference type="NCBI Taxonomy" id="456999"/>
    <lineage>
        <taxon>Eukaryota</taxon>
        <taxon>Fungi</taxon>
        <taxon>Dikarya</taxon>
        <taxon>Basidiomycota</taxon>
        <taxon>Agaricomycotina</taxon>
        <taxon>Agaricomycetes</taxon>
        <taxon>Cantharellales</taxon>
        <taxon>Ceratobasidiaceae</taxon>
        <taxon>Rhizoctonia</taxon>
    </lineage>
</organism>
<gene>
    <name evidence="2" type="ORF">RDB_LOCUS136886</name>
</gene>
<evidence type="ECO:0000256" key="1">
    <source>
        <dbReference type="SAM" id="MobiDB-lite"/>
    </source>
</evidence>
<accession>A0A8H3CKU9</accession>
<name>A0A8H3CKU9_9AGAM</name>
<reference evidence="2" key="1">
    <citation type="submission" date="2021-01" db="EMBL/GenBank/DDBJ databases">
        <authorList>
            <person name="Kaushik A."/>
        </authorList>
    </citation>
    <scope>NUCLEOTIDE SEQUENCE</scope>
    <source>
        <strain evidence="2">AG4-R118</strain>
    </source>
</reference>
<feature type="region of interest" description="Disordered" evidence="1">
    <location>
        <begin position="38"/>
        <end position="64"/>
    </location>
</feature>
<proteinExistence type="predicted"/>
<comment type="caution">
    <text evidence="2">The sequence shown here is derived from an EMBL/GenBank/DDBJ whole genome shotgun (WGS) entry which is preliminary data.</text>
</comment>
<sequence length="157" mass="16918">MAFNSKRKFDDAEELVQDTYVPVKHTKVAPITEPMVTEDVDMGSDDAPSPAPSLASLATTASSHNSPAYPHFDLYPFPTSGDGMDSNPAFDSMKHGRSDSTVGLMQPQTIASDFVHHGANCSQIPRLRIASHPGLDGRRSLWSHCIECGAVEMVSTS</sequence>
<protein>
    <submittedName>
        <fullName evidence="2">Uncharacterized protein</fullName>
    </submittedName>
</protein>
<evidence type="ECO:0000313" key="2">
    <source>
        <dbReference type="EMBL" id="CAE6489391.1"/>
    </source>
</evidence>